<dbReference type="PIRSF" id="PIRSF002129">
    <property type="entry name" value="Ribosom_S6_euk"/>
    <property type="match status" value="1"/>
</dbReference>
<evidence type="ECO:0000256" key="4">
    <source>
        <dbReference type="PIRNR" id="PIRNR002129"/>
    </source>
</evidence>
<evidence type="ECO:0000256" key="5">
    <source>
        <dbReference type="SAM" id="MobiDB-lite"/>
    </source>
</evidence>
<name>Q7XY98_GRIJA</name>
<dbReference type="GO" id="GO:0003735">
    <property type="term" value="F:structural constituent of ribosome"/>
    <property type="evidence" value="ECO:0007669"/>
    <property type="project" value="InterPro"/>
</dbReference>
<dbReference type="GO" id="GO:0005840">
    <property type="term" value="C:ribosome"/>
    <property type="evidence" value="ECO:0007669"/>
    <property type="project" value="UniProtKB-KW"/>
</dbReference>
<evidence type="ECO:0000313" key="6">
    <source>
        <dbReference type="EMBL" id="AAP80704.1"/>
    </source>
</evidence>
<sequence>MKINIADPQSGAQKMFEIDDEKKLQYLYDMRLAQEVTGVHLGDEFKGYIFRVMGGQDKQGFAMKQGVLTADRVRLLMSKNTQGCRGYGMRKGERKRKSVRGCIISHHISVLHLLVVKNGEQPIDGLTNRQIPRRLGPKRASNIRKLFNLTKEDDVPKYVIRREIPVKDDAQRGAKLGSKARRFSDLLPRSGLHRKRRRIALKKASVAASRKAMAEYEKMIAKRNLEARQSRKTSLSKRRSAKAAAEK</sequence>
<dbReference type="EMBL" id="AF517863">
    <property type="protein sequence ID" value="AAP80704.1"/>
    <property type="molecule type" value="mRNA"/>
</dbReference>
<proteinExistence type="evidence at transcript level"/>
<feature type="compositionally biased region" description="Basic residues" evidence="5">
    <location>
        <begin position="230"/>
        <end position="241"/>
    </location>
</feature>
<keyword evidence="3 4" id="KW-0687">Ribonucleoprotein</keyword>
<dbReference type="Pfam" id="PF01092">
    <property type="entry name" value="Ribosomal_S6e"/>
    <property type="match status" value="1"/>
</dbReference>
<feature type="region of interest" description="Disordered" evidence="5">
    <location>
        <begin position="226"/>
        <end position="247"/>
    </location>
</feature>
<evidence type="ECO:0000256" key="3">
    <source>
        <dbReference type="ARBA" id="ARBA00023274"/>
    </source>
</evidence>
<organism evidence="6">
    <name type="scientific">Griffithsia japonica</name>
    <name type="common">Red alga</name>
    <dbReference type="NCBI Taxonomy" id="83288"/>
    <lineage>
        <taxon>Eukaryota</taxon>
        <taxon>Rhodophyta</taxon>
        <taxon>Florideophyceae</taxon>
        <taxon>Rhodymeniophycidae</taxon>
        <taxon>Ceramiales</taxon>
        <taxon>Ceramiaceae</taxon>
        <taxon>Griffithsia</taxon>
    </lineage>
</organism>
<dbReference type="Gene3D" id="1.20.5.2650">
    <property type="match status" value="1"/>
</dbReference>
<keyword evidence="2 4" id="KW-0689">Ribosomal protein</keyword>
<evidence type="ECO:0000256" key="1">
    <source>
        <dbReference type="ARBA" id="ARBA00009312"/>
    </source>
</evidence>
<dbReference type="SMART" id="SM01405">
    <property type="entry name" value="Ribosomal_S6e"/>
    <property type="match status" value="1"/>
</dbReference>
<reference evidence="6" key="1">
    <citation type="submission" date="2002-06" db="EMBL/GenBank/DDBJ databases">
        <title>Gj416 Griffithsia japonia 40S ribosome protein S8 gene.</title>
        <authorList>
            <person name="Liu C.L."/>
            <person name="Lee Y.K."/>
            <person name="Lee H.K."/>
        </authorList>
    </citation>
    <scope>NUCLEOTIDE SEQUENCE</scope>
    <source>
        <strain evidence="6">Gj416</strain>
    </source>
</reference>
<accession>Q7XY98</accession>
<dbReference type="PANTHER" id="PTHR11502">
    <property type="entry name" value="40S RIBOSOMAL PROTEIN S6"/>
    <property type="match status" value="1"/>
</dbReference>
<protein>
    <recommendedName>
        <fullName evidence="4">40S ribosomal protein S6</fullName>
    </recommendedName>
</protein>
<dbReference type="AlphaFoldDB" id="Q7XY98"/>
<dbReference type="GO" id="GO:0006412">
    <property type="term" value="P:translation"/>
    <property type="evidence" value="ECO:0007669"/>
    <property type="project" value="InterPro"/>
</dbReference>
<comment type="similarity">
    <text evidence="1 4">Belongs to the eukaryotic ribosomal protein eS6 family.</text>
</comment>
<evidence type="ECO:0000256" key="2">
    <source>
        <dbReference type="ARBA" id="ARBA00022980"/>
    </source>
</evidence>
<dbReference type="InterPro" id="IPR014401">
    <property type="entry name" value="Ribosomal_eS6-like"/>
</dbReference>
<dbReference type="InterPro" id="IPR001377">
    <property type="entry name" value="Ribosomal_eS6"/>
</dbReference>
<dbReference type="GO" id="GO:1990904">
    <property type="term" value="C:ribonucleoprotein complex"/>
    <property type="evidence" value="ECO:0007669"/>
    <property type="project" value="UniProtKB-KW"/>
</dbReference>